<keyword evidence="10" id="KW-1185">Reference proteome</keyword>
<evidence type="ECO:0000313" key="9">
    <source>
        <dbReference type="EMBL" id="KAH3669971.1"/>
    </source>
</evidence>
<dbReference type="RefSeq" id="XP_018212180.1">
    <property type="nucleotide sequence ID" value="XM_018353889.1"/>
</dbReference>
<sequence>MRFSFFLLSIGLLIPTCLGVRYETLTSKYKRNIVKITDANYQDILNNEDFDIVLYLTASSPQVGCVLCNEFQPVFEQLASSFYENLESHGLDSEDTKLIFAYSDFPDSRKLFQQLALNNVPKVYYYSAQRGIGLKPDDELIFMSTDLLSTLTSWLVAKTHLSPELFTLKTKINYTEIFLTFCIVFGLGVIAILNYKRVSAILTNKRGWQALSILLVILFTSGYMFNVIRNTQYIRTNKDGSNIYFMGGHQAQLGVETQIISVIYGLFCAGMVILVDMFKKFENAKLRLFGSIGLSFGLFVLYSILVTCFHAKNTGYPYWLLKL</sequence>
<dbReference type="PANTHER" id="PTHR12692">
    <property type="entry name" value="DOLICHYL-DIPHOSPHOOLIGOSACCHARIDE--PROTEIN GLYCOSYLTRANSFERASE-RELATED"/>
    <property type="match status" value="1"/>
</dbReference>
<evidence type="ECO:0000256" key="1">
    <source>
        <dbReference type="ARBA" id="ARBA00002791"/>
    </source>
</evidence>
<dbReference type="InterPro" id="IPR036249">
    <property type="entry name" value="Thioredoxin-like_sf"/>
</dbReference>
<dbReference type="AlphaFoldDB" id="A0A1B7SLK3"/>
<proteinExistence type="inferred from homology"/>
<reference evidence="9" key="1">
    <citation type="journal article" date="2021" name="Open Biol.">
        <title>Shared evolutionary footprints suggest mitochondrial oxidative damage underlies multiple complex I losses in fungi.</title>
        <authorList>
            <person name="Schikora-Tamarit M.A."/>
            <person name="Marcet-Houben M."/>
            <person name="Nosek J."/>
            <person name="Gabaldon T."/>
        </authorList>
    </citation>
    <scope>NUCLEOTIDE SEQUENCE</scope>
    <source>
        <strain evidence="9">NCAIM Y.01608</strain>
    </source>
</reference>
<dbReference type="Pfam" id="PF04756">
    <property type="entry name" value="OST3_OST6"/>
    <property type="match status" value="1"/>
</dbReference>
<evidence type="ECO:0000313" key="10">
    <source>
        <dbReference type="Proteomes" id="UP000788993"/>
    </source>
</evidence>
<dbReference type="EMBL" id="JAEUBD010000983">
    <property type="protein sequence ID" value="KAH3669971.1"/>
    <property type="molecule type" value="Genomic_DNA"/>
</dbReference>
<comment type="function">
    <text evidence="1">Subunit of the oligosaccharyl transferase (OST) complex that catalyzes the initial transfer of a defined glycan (Glc(3)Man(9)GlcNAc(2) in eukaryotes) from the lipid carrier dolichol-pyrophosphate to an asparagine residue within an Asn-X-Ser/Thr consensus motif in nascent polypeptide chains, the first step in protein N-glycosylation. N-glycosylation occurs cotranslationally and the complex associates with the Sec61 complex at the channel-forming translocon complex that mediates protein translocation across the endoplasmic reticulum (ER). All subunits are required for a maximal enzyme activity.</text>
</comment>
<dbReference type="Gene3D" id="3.40.30.10">
    <property type="entry name" value="Glutaredoxin"/>
    <property type="match status" value="1"/>
</dbReference>
<name>A0A1B7SLK3_9ASCO</name>
<comment type="subcellular location">
    <subcellularLocation>
        <location evidence="2">Endoplasmic reticulum membrane</location>
        <topology evidence="2">Multi-pass membrane protein</topology>
    </subcellularLocation>
</comment>
<comment type="caution">
    <text evidence="9">The sequence shown here is derived from an EMBL/GenBank/DDBJ whole genome shotgun (WGS) entry which is preliminary data.</text>
</comment>
<keyword evidence="7" id="KW-1133">Transmembrane helix</keyword>
<gene>
    <name evidence="9" type="ORF">OGATHE_002784</name>
</gene>
<dbReference type="GO" id="GO:0018279">
    <property type="term" value="P:protein N-linked glycosylation via asparagine"/>
    <property type="evidence" value="ECO:0007669"/>
    <property type="project" value="TreeGrafter"/>
</dbReference>
<evidence type="ECO:0000256" key="8">
    <source>
        <dbReference type="ARBA" id="ARBA00023136"/>
    </source>
</evidence>
<evidence type="ECO:0000256" key="5">
    <source>
        <dbReference type="ARBA" id="ARBA00022729"/>
    </source>
</evidence>
<keyword evidence="4" id="KW-0812">Transmembrane</keyword>
<dbReference type="OrthoDB" id="67566at2759"/>
<dbReference type="Proteomes" id="UP000788993">
    <property type="component" value="Unassembled WGS sequence"/>
</dbReference>
<dbReference type="GO" id="GO:0008250">
    <property type="term" value="C:oligosaccharyltransferase complex"/>
    <property type="evidence" value="ECO:0007669"/>
    <property type="project" value="TreeGrafter"/>
</dbReference>
<protein>
    <submittedName>
        <fullName evidence="9">Uncharacterized protein</fullName>
    </submittedName>
</protein>
<evidence type="ECO:0000256" key="7">
    <source>
        <dbReference type="ARBA" id="ARBA00022989"/>
    </source>
</evidence>
<evidence type="ECO:0000256" key="4">
    <source>
        <dbReference type="ARBA" id="ARBA00022692"/>
    </source>
</evidence>
<keyword evidence="5" id="KW-0732">Signal</keyword>
<keyword evidence="8" id="KW-0472">Membrane</keyword>
<evidence type="ECO:0000256" key="2">
    <source>
        <dbReference type="ARBA" id="ARBA00004477"/>
    </source>
</evidence>
<dbReference type="PANTHER" id="PTHR12692:SF0">
    <property type="entry name" value="GH11935P"/>
    <property type="match status" value="1"/>
</dbReference>
<dbReference type="SUPFAM" id="SSF52833">
    <property type="entry name" value="Thioredoxin-like"/>
    <property type="match status" value="1"/>
</dbReference>
<organism evidence="9 10">
    <name type="scientific">Ogataea polymorpha</name>
    <dbReference type="NCBI Taxonomy" id="460523"/>
    <lineage>
        <taxon>Eukaryota</taxon>
        <taxon>Fungi</taxon>
        <taxon>Dikarya</taxon>
        <taxon>Ascomycota</taxon>
        <taxon>Saccharomycotina</taxon>
        <taxon>Pichiomycetes</taxon>
        <taxon>Pichiales</taxon>
        <taxon>Pichiaceae</taxon>
        <taxon>Ogataea</taxon>
    </lineage>
</organism>
<keyword evidence="6" id="KW-0256">Endoplasmic reticulum</keyword>
<comment type="similarity">
    <text evidence="3">Belongs to the OST3/OST6 family.</text>
</comment>
<evidence type="ECO:0000256" key="3">
    <source>
        <dbReference type="ARBA" id="ARBA00009561"/>
    </source>
</evidence>
<reference evidence="9" key="2">
    <citation type="submission" date="2021-01" db="EMBL/GenBank/DDBJ databases">
        <authorList>
            <person name="Schikora-Tamarit M.A."/>
        </authorList>
    </citation>
    <scope>NUCLEOTIDE SEQUENCE</scope>
    <source>
        <strain evidence="9">NCAIM Y.01608</strain>
    </source>
</reference>
<accession>A0A1B7SLK3</accession>
<evidence type="ECO:0000256" key="6">
    <source>
        <dbReference type="ARBA" id="ARBA00022824"/>
    </source>
</evidence>
<dbReference type="InterPro" id="IPR021149">
    <property type="entry name" value="OligosaccharylTrfase_OST3/OST6"/>
</dbReference>